<keyword evidence="9" id="KW-0594">Phospholipid biosynthesis</keyword>
<comment type="subcellular location">
    <subcellularLocation>
        <location evidence="1">Membrane</location>
        <topology evidence="1">Multi-pass membrane protein</topology>
    </subcellularLocation>
</comment>
<keyword evidence="14" id="KW-1185">Reference proteome</keyword>
<keyword evidence="8 12" id="KW-0472">Membrane</keyword>
<proteinExistence type="inferred from homology"/>
<dbReference type="GO" id="GO:0003882">
    <property type="term" value="F:CDP-diacylglycerol-serine O-phosphatidyltransferase activity"/>
    <property type="evidence" value="ECO:0007669"/>
    <property type="project" value="UniProtKB-EC"/>
</dbReference>
<keyword evidence="6 12" id="KW-1133">Transmembrane helix</keyword>
<evidence type="ECO:0000256" key="6">
    <source>
        <dbReference type="ARBA" id="ARBA00022989"/>
    </source>
</evidence>
<feature type="compositionally biased region" description="Acidic residues" evidence="11">
    <location>
        <begin position="295"/>
        <end position="304"/>
    </location>
</feature>
<evidence type="ECO:0000256" key="5">
    <source>
        <dbReference type="ARBA" id="ARBA00022692"/>
    </source>
</evidence>
<evidence type="ECO:0000256" key="10">
    <source>
        <dbReference type="ARBA" id="ARBA00023264"/>
    </source>
</evidence>
<dbReference type="EC" id="2.7.8.8" evidence="13"/>
<evidence type="ECO:0000256" key="8">
    <source>
        <dbReference type="ARBA" id="ARBA00023136"/>
    </source>
</evidence>
<feature type="transmembrane region" description="Helical" evidence="12">
    <location>
        <begin position="160"/>
        <end position="181"/>
    </location>
</feature>
<keyword evidence="10" id="KW-1208">Phospholipid metabolism</keyword>
<evidence type="ECO:0000313" key="13">
    <source>
        <dbReference type="EMBL" id="MFC1851380.1"/>
    </source>
</evidence>
<feature type="transmembrane region" description="Helical" evidence="12">
    <location>
        <begin position="130"/>
        <end position="148"/>
    </location>
</feature>
<evidence type="ECO:0000256" key="7">
    <source>
        <dbReference type="ARBA" id="ARBA00023098"/>
    </source>
</evidence>
<dbReference type="NCBIfam" id="TIGR00473">
    <property type="entry name" value="pssA"/>
    <property type="match status" value="1"/>
</dbReference>
<dbReference type="Pfam" id="PF01066">
    <property type="entry name" value="CDP-OH_P_transf"/>
    <property type="match status" value="1"/>
</dbReference>
<organism evidence="13 14">
    <name type="scientific">candidate division CSSED10-310 bacterium</name>
    <dbReference type="NCBI Taxonomy" id="2855610"/>
    <lineage>
        <taxon>Bacteria</taxon>
        <taxon>Bacteria division CSSED10-310</taxon>
    </lineage>
</organism>
<protein>
    <submittedName>
        <fullName evidence="13">CDP-diacylglycerol--serine O-phosphatidyltransferase</fullName>
        <ecNumber evidence="13">2.7.8.8</ecNumber>
    </submittedName>
</protein>
<evidence type="ECO:0000256" key="11">
    <source>
        <dbReference type="SAM" id="MobiDB-lite"/>
    </source>
</evidence>
<sequence length="304" mass="34179">MEKIKKKPSQTRRKRTKQFIQTKREVIKSKGIYLLPALFTVANIFCGFYAIITLFTHMASPNPEKFLVRAAVLIIIAAILDGMDGRVAKLTNSTSEFGVQLDSLADVISFGIAPGVLVYAWALADYQRLGWLPAFLFLVCGALRLARFNVQAIQEEDNKYFKGLPIPFGALLIATFVILVPKVQPKSLLSFLIMLMLYGLSYLMISNIPYRSFKEIDLREKKSAKVIFFIALSFVIVFLDPSVMIFLLVLGYVLSGVVNKFLPISWSIDKTLHQEILVPPQDFDDPIIETTPDQADLDNETESS</sequence>
<dbReference type="InterPro" id="IPR050324">
    <property type="entry name" value="CDP-alcohol_PTase-I"/>
</dbReference>
<dbReference type="PANTHER" id="PTHR14269">
    <property type="entry name" value="CDP-DIACYLGLYCEROL--GLYCEROL-3-PHOSPHATE 3-PHOSPHATIDYLTRANSFERASE-RELATED"/>
    <property type="match status" value="1"/>
</dbReference>
<feature type="region of interest" description="Disordered" evidence="11">
    <location>
        <begin position="283"/>
        <end position="304"/>
    </location>
</feature>
<feature type="transmembrane region" description="Helical" evidence="12">
    <location>
        <begin position="187"/>
        <end position="205"/>
    </location>
</feature>
<feature type="transmembrane region" description="Helical" evidence="12">
    <location>
        <begin position="32"/>
        <end position="54"/>
    </location>
</feature>
<evidence type="ECO:0000256" key="12">
    <source>
        <dbReference type="SAM" id="Phobius"/>
    </source>
</evidence>
<dbReference type="EMBL" id="JBHPBY010000183">
    <property type="protein sequence ID" value="MFC1851380.1"/>
    <property type="molecule type" value="Genomic_DNA"/>
</dbReference>
<dbReference type="Gene3D" id="1.20.120.1760">
    <property type="match status" value="1"/>
</dbReference>
<evidence type="ECO:0000256" key="9">
    <source>
        <dbReference type="ARBA" id="ARBA00023209"/>
    </source>
</evidence>
<name>A0ABV6YYW0_UNCC1</name>
<feature type="transmembrane region" description="Helical" evidence="12">
    <location>
        <begin position="104"/>
        <end position="124"/>
    </location>
</feature>
<dbReference type="InterPro" id="IPR043130">
    <property type="entry name" value="CDP-OH_PTrfase_TM_dom"/>
</dbReference>
<evidence type="ECO:0000313" key="14">
    <source>
        <dbReference type="Proteomes" id="UP001594351"/>
    </source>
</evidence>
<evidence type="ECO:0000256" key="2">
    <source>
        <dbReference type="ARBA" id="ARBA00010441"/>
    </source>
</evidence>
<keyword evidence="7" id="KW-0443">Lipid metabolism</keyword>
<reference evidence="13 14" key="1">
    <citation type="submission" date="2024-09" db="EMBL/GenBank/DDBJ databases">
        <title>Laminarin stimulates single cell rates of sulfate reduction while oxygen inhibits transcriptomic activity in coastal marine sediment.</title>
        <authorList>
            <person name="Lindsay M."/>
            <person name="Orcutt B."/>
            <person name="Emerson D."/>
            <person name="Stepanauskas R."/>
            <person name="D'Angelo T."/>
        </authorList>
    </citation>
    <scope>NUCLEOTIDE SEQUENCE [LARGE SCALE GENOMIC DNA]</scope>
    <source>
        <strain evidence="13">SAG AM-311-K15</strain>
    </source>
</reference>
<gene>
    <name evidence="13" type="primary">pssA</name>
    <name evidence="13" type="ORF">ACFL27_14375</name>
</gene>
<comment type="similarity">
    <text evidence="2">Belongs to the CDP-alcohol phosphatidyltransferase class-I family.</text>
</comment>
<evidence type="ECO:0000256" key="4">
    <source>
        <dbReference type="ARBA" id="ARBA00022679"/>
    </source>
</evidence>
<dbReference type="PANTHER" id="PTHR14269:SF61">
    <property type="entry name" value="CDP-DIACYLGLYCEROL--SERINE O-PHOSPHATIDYLTRANSFERASE"/>
    <property type="match status" value="1"/>
</dbReference>
<comment type="caution">
    <text evidence="13">The sequence shown here is derived from an EMBL/GenBank/DDBJ whole genome shotgun (WGS) entry which is preliminary data.</text>
</comment>
<accession>A0ABV6YYW0</accession>
<keyword evidence="4 13" id="KW-0808">Transferase</keyword>
<keyword evidence="3" id="KW-0444">Lipid biosynthesis</keyword>
<dbReference type="InterPro" id="IPR000462">
    <property type="entry name" value="CDP-OH_P_trans"/>
</dbReference>
<feature type="transmembrane region" description="Helical" evidence="12">
    <location>
        <begin position="226"/>
        <end position="254"/>
    </location>
</feature>
<dbReference type="Proteomes" id="UP001594351">
    <property type="component" value="Unassembled WGS sequence"/>
</dbReference>
<keyword evidence="5 12" id="KW-0812">Transmembrane</keyword>
<evidence type="ECO:0000256" key="3">
    <source>
        <dbReference type="ARBA" id="ARBA00022516"/>
    </source>
</evidence>
<evidence type="ECO:0000256" key="1">
    <source>
        <dbReference type="ARBA" id="ARBA00004141"/>
    </source>
</evidence>
<dbReference type="InterPro" id="IPR004533">
    <property type="entry name" value="CDP-diaglyc--ser_O-PTrfase"/>
</dbReference>